<dbReference type="InterPro" id="IPR032466">
    <property type="entry name" value="Metal_Hydrolase"/>
</dbReference>
<comment type="function">
    <text evidence="6">Catalyzes the stereospecific hydrolysis of the cyclic amide bond of D-hydantoin derivatives.</text>
</comment>
<feature type="domain" description="Amidohydrolase-related" evidence="9">
    <location>
        <begin position="58"/>
        <end position="448"/>
    </location>
</feature>
<evidence type="ECO:0000256" key="2">
    <source>
        <dbReference type="ARBA" id="ARBA00008829"/>
    </source>
</evidence>
<protein>
    <recommendedName>
        <fullName evidence="7">D-hydantoinase</fullName>
    </recommendedName>
</protein>
<dbReference type="GO" id="GO:0005829">
    <property type="term" value="C:cytosol"/>
    <property type="evidence" value="ECO:0007669"/>
    <property type="project" value="TreeGrafter"/>
</dbReference>
<dbReference type="RefSeq" id="WP_076413306.1">
    <property type="nucleotide sequence ID" value="NZ_AP028040.1"/>
</dbReference>
<name>A0A1R1JR34_ALCXX</name>
<dbReference type="InterPro" id="IPR006680">
    <property type="entry name" value="Amidohydro-rel"/>
</dbReference>
<evidence type="ECO:0000256" key="8">
    <source>
        <dbReference type="PIRSR" id="PIRSR611778-50"/>
    </source>
</evidence>
<evidence type="ECO:0000256" key="7">
    <source>
        <dbReference type="ARBA" id="ARBA00068457"/>
    </source>
</evidence>
<dbReference type="Gene3D" id="3.20.20.140">
    <property type="entry name" value="Metal-dependent hydrolases"/>
    <property type="match status" value="1"/>
</dbReference>
<dbReference type="PANTHER" id="PTHR11647">
    <property type="entry name" value="HYDRANTOINASE/DIHYDROPYRIMIDINASE FAMILY MEMBER"/>
    <property type="match status" value="1"/>
</dbReference>
<dbReference type="InterPro" id="IPR050378">
    <property type="entry name" value="Metallo-dep_Hydrolases_sf"/>
</dbReference>
<evidence type="ECO:0000313" key="11">
    <source>
        <dbReference type="Proteomes" id="UP000187251"/>
    </source>
</evidence>
<dbReference type="EMBL" id="MJMN01000022">
    <property type="protein sequence ID" value="OMG83824.1"/>
    <property type="molecule type" value="Genomic_DNA"/>
</dbReference>
<feature type="modified residue" description="N6-carboxylysine" evidence="8">
    <location>
        <position position="160"/>
    </location>
</feature>
<dbReference type="CDD" id="cd01314">
    <property type="entry name" value="D-HYD"/>
    <property type="match status" value="1"/>
</dbReference>
<evidence type="ECO:0000256" key="3">
    <source>
        <dbReference type="ARBA" id="ARBA00022553"/>
    </source>
</evidence>
<proteinExistence type="inferred from homology"/>
<keyword evidence="5" id="KW-0378">Hydrolase</keyword>
<dbReference type="GO" id="GO:0016812">
    <property type="term" value="F:hydrolase activity, acting on carbon-nitrogen (but not peptide) bonds, in cyclic amides"/>
    <property type="evidence" value="ECO:0007669"/>
    <property type="project" value="TreeGrafter"/>
</dbReference>
<evidence type="ECO:0000313" key="10">
    <source>
        <dbReference type="EMBL" id="OMG83824.1"/>
    </source>
</evidence>
<organism evidence="10 11">
    <name type="scientific">Alcaligenes xylosoxydans xylosoxydans</name>
    <name type="common">Achromobacter xylosoxidans</name>
    <dbReference type="NCBI Taxonomy" id="85698"/>
    <lineage>
        <taxon>Bacteria</taxon>
        <taxon>Pseudomonadati</taxon>
        <taxon>Pseudomonadota</taxon>
        <taxon>Betaproteobacteria</taxon>
        <taxon>Burkholderiales</taxon>
        <taxon>Alcaligenaceae</taxon>
        <taxon>Achromobacter</taxon>
    </lineage>
</organism>
<dbReference type="SUPFAM" id="SSF51338">
    <property type="entry name" value="Composite domain of metallo-dependent hydrolases"/>
    <property type="match status" value="1"/>
</dbReference>
<keyword evidence="4" id="KW-0479">Metal-binding</keyword>
<dbReference type="Proteomes" id="UP000187251">
    <property type="component" value="Unassembled WGS sequence"/>
</dbReference>
<gene>
    <name evidence="10" type="ORF">BIZ92_29610</name>
</gene>
<dbReference type="PANTHER" id="PTHR11647:SF1">
    <property type="entry name" value="COLLAPSIN RESPONSE MEDIATOR PROTEIN"/>
    <property type="match status" value="1"/>
</dbReference>
<evidence type="ECO:0000256" key="6">
    <source>
        <dbReference type="ARBA" id="ARBA00055040"/>
    </source>
</evidence>
<reference evidence="10 11" key="1">
    <citation type="submission" date="2016-09" db="EMBL/GenBank/DDBJ databases">
        <title>Phylogenomics of Achromobacter.</title>
        <authorList>
            <person name="Jeukens J."/>
            <person name="Freschi L."/>
            <person name="Vincent A.T."/>
            <person name="Emond-Rheault J.-G."/>
            <person name="Kukavica-Ibrulj I."/>
            <person name="Charette S.J."/>
            <person name="Levesque R.C."/>
        </authorList>
    </citation>
    <scope>NUCLEOTIDE SEQUENCE [LARGE SCALE GENOMIC DNA]</scope>
    <source>
        <strain evidence="10 11">AUS488</strain>
    </source>
</reference>
<accession>A0A1R1JR34</accession>
<dbReference type="InterPro" id="IPR011778">
    <property type="entry name" value="Hydantoinase/dihydroPyrase"/>
</dbReference>
<comment type="PTM">
    <text evidence="8">Carbamylation allows a single lysine to coordinate two divalent metal cations.</text>
</comment>
<evidence type="ECO:0000256" key="5">
    <source>
        <dbReference type="ARBA" id="ARBA00022801"/>
    </source>
</evidence>
<comment type="similarity">
    <text evidence="2">Belongs to the metallo-dependent hydrolases superfamily. Hydantoinase/dihydropyrimidinase family.</text>
</comment>
<dbReference type="FunFam" id="3.20.20.140:FF:000217">
    <property type="entry name" value="Dihydropyrimidinase-related protein 1"/>
    <property type="match status" value="1"/>
</dbReference>
<sequence>MQNFSNSIAPFDLTIRNGRISNADGTFIADIGVRDGVIVEIAQNLSPGKEDVDATGKWVLPGGIDSHTHIEQLSGMGVMCADDFYSGTVSAAFGGTTTIISFAAQHREDRIPDVIADYSRRAREKAVIDYGFHLILANPDDQALRHELPAVIESGITSLKVYMTYDKLKLDDYQLLDVLAVAGEHGAMVMLHAENHDMIRWVARRLLERGHKSPKFHAVSHDPLAESEATHRAIALARLIDVPVLIVHVAGTETVDIIRKARQLGAPVYAESCPQYLFLEAKDSDLSGLEGAKYCCSPPPGGKASQEAVWAGFKDGTLGVYSSDHAPYRFDESGKIPKGDATTFKEMANGVPGIELRLPLLFSEGVMKGRISIEEFVALTATNHARMYGLAPRKGAIQVGADADIVVWDTARRTVVSAELLHDAVGYTPYEGREIQGWPVEVYSRGRCVVKNNELRVERGSGRFIARSRPDPVVNRQAPTEDRKKAFGDFVGLKSAALSK</sequence>
<dbReference type="AlphaFoldDB" id="A0A1R1JR34"/>
<comment type="caution">
    <text evidence="10">The sequence shown here is derived from an EMBL/GenBank/DDBJ whole genome shotgun (WGS) entry which is preliminary data.</text>
</comment>
<keyword evidence="3" id="KW-0597">Phosphoprotein</keyword>
<dbReference type="InterPro" id="IPR011059">
    <property type="entry name" value="Metal-dep_hydrolase_composite"/>
</dbReference>
<dbReference type="SUPFAM" id="SSF51556">
    <property type="entry name" value="Metallo-dependent hydrolases"/>
    <property type="match status" value="1"/>
</dbReference>
<dbReference type="Pfam" id="PF01979">
    <property type="entry name" value="Amidohydro_1"/>
    <property type="match status" value="1"/>
</dbReference>
<evidence type="ECO:0000256" key="4">
    <source>
        <dbReference type="ARBA" id="ARBA00022723"/>
    </source>
</evidence>
<evidence type="ECO:0000259" key="9">
    <source>
        <dbReference type="Pfam" id="PF01979"/>
    </source>
</evidence>
<dbReference type="GO" id="GO:0046872">
    <property type="term" value="F:metal ion binding"/>
    <property type="evidence" value="ECO:0007669"/>
    <property type="project" value="UniProtKB-KW"/>
</dbReference>
<dbReference type="NCBIfam" id="NF009941">
    <property type="entry name" value="PRK13404.1"/>
    <property type="match status" value="1"/>
</dbReference>
<dbReference type="NCBIfam" id="TIGR02033">
    <property type="entry name" value="D-hydantoinase"/>
    <property type="match status" value="1"/>
</dbReference>
<evidence type="ECO:0000256" key="1">
    <source>
        <dbReference type="ARBA" id="ARBA00001947"/>
    </source>
</evidence>
<dbReference type="OrthoDB" id="5687299at2"/>
<comment type="cofactor">
    <cofactor evidence="1">
        <name>Zn(2+)</name>
        <dbReference type="ChEBI" id="CHEBI:29105"/>
    </cofactor>
</comment>
<dbReference type="Gene3D" id="2.30.40.10">
    <property type="entry name" value="Urease, subunit C, domain 1"/>
    <property type="match status" value="1"/>
</dbReference>